<reference evidence="12" key="1">
    <citation type="journal article" date="2008" name="AIDS Res. Hum. Retroviruses">
        <title>HIV type 1 genetic diversity in Moyale, Mandera, and Turkana based on env-C2-V3 sequences.</title>
        <authorList>
            <person name="Khamadi S.A."/>
            <person name="Lihana R.W."/>
            <person name="Mwaniki D.L."/>
            <person name="Kinyua J."/>
            <person name="Lagat N."/>
            <person name="Carter J.Y."/>
            <person name="Ichimura H."/>
            <person name="Oishi I."/>
            <person name="Okoth F.A."/>
            <person name="Ochieng W."/>
        </authorList>
    </citation>
    <scope>NUCLEOTIDE SEQUENCE</scope>
    <source>
        <strain evidence="12">MYDH013</strain>
    </source>
</reference>
<keyword evidence="2" id="KW-1168">Fusion of virus membrane with host membrane</keyword>
<evidence type="ECO:0000256" key="7">
    <source>
        <dbReference type="ARBA" id="ARBA00023136"/>
    </source>
</evidence>
<dbReference type="GO" id="GO:0055036">
    <property type="term" value="C:virion membrane"/>
    <property type="evidence" value="ECO:0007669"/>
    <property type="project" value="UniProtKB-SubCell"/>
</dbReference>
<dbReference type="InterPro" id="IPR000777">
    <property type="entry name" value="HIV1_Gp120"/>
</dbReference>
<keyword evidence="6" id="KW-0946">Virion</keyword>
<keyword evidence="5" id="KW-1161">Viral attachment to host cell</keyword>
<dbReference type="GO" id="GO:0039663">
    <property type="term" value="P:membrane fusion involved in viral entry into host cell"/>
    <property type="evidence" value="ECO:0007669"/>
    <property type="project" value="UniProtKB-KW"/>
</dbReference>
<evidence type="ECO:0000313" key="12">
    <source>
        <dbReference type="EMBL" id="ABA08256.1"/>
    </source>
</evidence>
<comment type="subcellular location">
    <subcellularLocation>
        <location evidence="1">Virion membrane</location>
    </subcellularLocation>
</comment>
<evidence type="ECO:0000259" key="11">
    <source>
        <dbReference type="Pfam" id="PF00516"/>
    </source>
</evidence>
<dbReference type="Gene3D" id="2.170.40.20">
    <property type="entry name" value="Human immunodeficiency virus 1, Gp160, envelope glycoprotein"/>
    <property type="match status" value="1"/>
</dbReference>
<evidence type="ECO:0000256" key="5">
    <source>
        <dbReference type="ARBA" id="ARBA00022804"/>
    </source>
</evidence>
<dbReference type="EMBL" id="DQ155167">
    <property type="protein sequence ID" value="ABA08256.1"/>
    <property type="molecule type" value="Genomic_DNA"/>
</dbReference>
<keyword evidence="7" id="KW-0472">Membrane</keyword>
<feature type="non-terminal residue" evidence="12">
    <location>
        <position position="1"/>
    </location>
</feature>
<evidence type="ECO:0000256" key="3">
    <source>
        <dbReference type="ARBA" id="ARBA00022581"/>
    </source>
</evidence>
<evidence type="ECO:0000256" key="1">
    <source>
        <dbReference type="ARBA" id="ARBA00004182"/>
    </source>
</evidence>
<proteinExistence type="predicted"/>
<keyword evidence="3" id="KW-0945">Host-virus interaction</keyword>
<keyword evidence="10" id="KW-1160">Virus entry into host cell</keyword>
<organism evidence="12">
    <name type="scientific">Human immunodeficiency virus type 1</name>
    <name type="common">HIV-1</name>
    <dbReference type="NCBI Taxonomy" id="11676"/>
    <lineage>
        <taxon>Viruses</taxon>
        <taxon>Riboviria</taxon>
        <taxon>Pararnavirae</taxon>
        <taxon>Artverviricota</taxon>
        <taxon>Revtraviricetes</taxon>
        <taxon>Ortervirales</taxon>
        <taxon>Retroviridae</taxon>
        <taxon>Orthoretrovirinae</taxon>
        <taxon>Lentivirus</taxon>
        <taxon>Lentivirus humimdef1</taxon>
    </lineage>
</organism>
<keyword evidence="9" id="KW-0325">Glycoprotein</keyword>
<keyword evidence="12" id="KW-0261">Viral envelope protein</keyword>
<sequence>RINPLLLNGSLAEERGSNSSRRSWTNNRQQSMIGDILTESVRNCVYKAQQSNTRKSIRLGPGQTFYATGDIIGNIREAHCNISEVQWNKTLKGSLKNYETLPSYNYDLISTIRGGLLRTTPRSFSGGKNSMCTHPAASSSSCLVVLSSADILLINIS</sequence>
<dbReference type="SUPFAM" id="SSF56502">
    <property type="entry name" value="gp120 core"/>
    <property type="match status" value="1"/>
</dbReference>
<protein>
    <submittedName>
        <fullName evidence="12">Envelope glycoprotein</fullName>
    </submittedName>
</protein>
<name>Q3LX76_HV1</name>
<evidence type="ECO:0000256" key="9">
    <source>
        <dbReference type="ARBA" id="ARBA00023180"/>
    </source>
</evidence>
<evidence type="ECO:0000256" key="4">
    <source>
        <dbReference type="ARBA" id="ARBA00022595"/>
    </source>
</evidence>
<feature type="domain" description="Human immunodeficiency virus 1 envelope glycoprotein Gp120" evidence="11">
    <location>
        <begin position="5"/>
        <end position="102"/>
    </location>
</feature>
<gene>
    <name evidence="12" type="primary">env</name>
</gene>
<dbReference type="Pfam" id="PF00516">
    <property type="entry name" value="GP120"/>
    <property type="match status" value="1"/>
</dbReference>
<keyword evidence="8" id="KW-1015">Disulfide bond</keyword>
<dbReference type="GO" id="GO:0046718">
    <property type="term" value="P:symbiont entry into host cell"/>
    <property type="evidence" value="ECO:0007669"/>
    <property type="project" value="UniProtKB-KW"/>
</dbReference>
<keyword evidence="4" id="KW-1162">Viral penetration into host cytoplasm</keyword>
<evidence type="ECO:0000256" key="10">
    <source>
        <dbReference type="ARBA" id="ARBA00023296"/>
    </source>
</evidence>
<feature type="non-terminal residue" evidence="12">
    <location>
        <position position="157"/>
    </location>
</feature>
<evidence type="ECO:0000256" key="2">
    <source>
        <dbReference type="ARBA" id="ARBA00022506"/>
    </source>
</evidence>
<dbReference type="InterPro" id="IPR036377">
    <property type="entry name" value="Gp120_core_sf"/>
</dbReference>
<dbReference type="GO" id="GO:0019031">
    <property type="term" value="C:viral envelope"/>
    <property type="evidence" value="ECO:0007669"/>
    <property type="project" value="UniProtKB-KW"/>
</dbReference>
<organismHost>
    <name type="scientific">Homo sapiens</name>
    <name type="common">Human</name>
    <dbReference type="NCBI Taxonomy" id="9606"/>
</organismHost>
<dbReference type="GO" id="GO:0019062">
    <property type="term" value="P:virion attachment to host cell"/>
    <property type="evidence" value="ECO:0007669"/>
    <property type="project" value="UniProtKB-KW"/>
</dbReference>
<evidence type="ECO:0000256" key="6">
    <source>
        <dbReference type="ARBA" id="ARBA00022844"/>
    </source>
</evidence>
<accession>Q3LX76</accession>
<evidence type="ECO:0000256" key="8">
    <source>
        <dbReference type="ARBA" id="ARBA00023157"/>
    </source>
</evidence>